<dbReference type="GO" id="GO:0008643">
    <property type="term" value="P:carbohydrate transport"/>
    <property type="evidence" value="ECO:0007669"/>
    <property type="project" value="InterPro"/>
</dbReference>
<dbReference type="InterPro" id="IPR015855">
    <property type="entry name" value="ABC_transpr_MalK-like"/>
</dbReference>
<dbReference type="AlphaFoldDB" id="A0A1V8RVQ2"/>
<evidence type="ECO:0000256" key="5">
    <source>
        <dbReference type="ARBA" id="ARBA00022741"/>
    </source>
</evidence>
<protein>
    <submittedName>
        <fullName evidence="10">Glycerol-3-phosphate ABC transporter ATP-binding protein</fullName>
    </submittedName>
</protein>
<dbReference type="PANTHER" id="PTHR43875:SF15">
    <property type="entry name" value="TREHALOSE IMPORT ATP-BINDING PROTEIN SUGC"/>
    <property type="match status" value="1"/>
</dbReference>
<dbReference type="FunFam" id="3.40.50.300:FF:000042">
    <property type="entry name" value="Maltose/maltodextrin ABC transporter, ATP-binding protein"/>
    <property type="match status" value="1"/>
</dbReference>
<accession>A0A1V8RVQ2</accession>
<comment type="similarity">
    <text evidence="2">Belongs to the ABC transporter superfamily.</text>
</comment>
<gene>
    <name evidence="10" type="ORF">BFN67_10645</name>
</gene>
<keyword evidence="4" id="KW-1003">Cell membrane</keyword>
<evidence type="ECO:0000256" key="3">
    <source>
        <dbReference type="ARBA" id="ARBA00022448"/>
    </source>
</evidence>
<comment type="caution">
    <text evidence="10">The sequence shown here is derived from an EMBL/GenBank/DDBJ whole genome shotgun (WGS) entry which is preliminary data.</text>
</comment>
<dbReference type="GO" id="GO:0016887">
    <property type="term" value="F:ATP hydrolysis activity"/>
    <property type="evidence" value="ECO:0007669"/>
    <property type="project" value="InterPro"/>
</dbReference>
<proteinExistence type="inferred from homology"/>
<dbReference type="Gene3D" id="2.40.50.100">
    <property type="match status" value="1"/>
</dbReference>
<dbReference type="InterPro" id="IPR017871">
    <property type="entry name" value="ABC_transporter-like_CS"/>
</dbReference>
<dbReference type="SMART" id="SM00382">
    <property type="entry name" value="AAA"/>
    <property type="match status" value="1"/>
</dbReference>
<dbReference type="STRING" id="1873176.BFN67_10645"/>
<dbReference type="Pfam" id="PF17912">
    <property type="entry name" value="OB_MalK"/>
    <property type="match status" value="1"/>
</dbReference>
<keyword evidence="6 10" id="KW-0067">ATP-binding</keyword>
<dbReference type="RefSeq" id="WP_080918058.1">
    <property type="nucleotide sequence ID" value="NZ_MDET01000002.1"/>
</dbReference>
<dbReference type="OrthoDB" id="9802264at2"/>
<dbReference type="Gene3D" id="3.40.50.300">
    <property type="entry name" value="P-loop containing nucleotide triphosphate hydrolases"/>
    <property type="match status" value="1"/>
</dbReference>
<evidence type="ECO:0000313" key="11">
    <source>
        <dbReference type="Proteomes" id="UP000191905"/>
    </source>
</evidence>
<dbReference type="InterPro" id="IPR008995">
    <property type="entry name" value="Mo/tungstate-bd_C_term_dom"/>
</dbReference>
<dbReference type="InterPro" id="IPR012340">
    <property type="entry name" value="NA-bd_OB-fold"/>
</dbReference>
<comment type="subcellular location">
    <subcellularLocation>
        <location evidence="1">Cell inner membrane</location>
        <topology evidence="1">Peripheral membrane protein</topology>
    </subcellularLocation>
</comment>
<feature type="domain" description="ABC transporter" evidence="9">
    <location>
        <begin position="4"/>
        <end position="252"/>
    </location>
</feature>
<evidence type="ECO:0000256" key="7">
    <source>
        <dbReference type="ARBA" id="ARBA00022967"/>
    </source>
</evidence>
<evidence type="ECO:0000256" key="4">
    <source>
        <dbReference type="ARBA" id="ARBA00022475"/>
    </source>
</evidence>
<keyword evidence="7" id="KW-1278">Translocase</keyword>
<evidence type="ECO:0000259" key="9">
    <source>
        <dbReference type="PROSITE" id="PS50893"/>
    </source>
</evidence>
<sequence>MAKVELHNLRKSFGSAEVLSDINLSIKDGEFLTLVGPSGCGKSTLIRIIAGLEPQTSGSISIDDQSIDHLRPHERRVAMVFQSYALYPHMSVFSNIALPLTMTALNLYERLPLIKLLSPRRRKIMKQIGEEVKAIAAQLQIEPLLGRKPAQLSGGQRQRVALGRAMVRHPAAFLMDEPLSNLDAKLRVHMRSELAELHQRLGSTFIYVTHDQVEAMTMSDRVAMMDAGKILQLGTPDELYARPANIKVAQFIGSPTINLLPARVGQDGQVELSGKPLPIRANLTEGSNITIGIRPEALQPEIVTHTLPHQASLPVHLRRSEHLGSEKILYFGVPDVEDLTVTSRVAASVPDASLKITNLAFDPSACHLFDGNGERIEVAAVASGRQSANIDKRFLPTGSHVS</sequence>
<name>A0A1V8RVQ2_9HYPH</name>
<dbReference type="SUPFAM" id="SSF52540">
    <property type="entry name" value="P-loop containing nucleoside triphosphate hydrolases"/>
    <property type="match status" value="1"/>
</dbReference>
<dbReference type="InterPro" id="IPR003439">
    <property type="entry name" value="ABC_transporter-like_ATP-bd"/>
</dbReference>
<dbReference type="PROSITE" id="PS00211">
    <property type="entry name" value="ABC_TRANSPORTER_1"/>
    <property type="match status" value="1"/>
</dbReference>
<organism evidence="10 11">
    <name type="scientific">Manganibacter manganicus</name>
    <dbReference type="NCBI Taxonomy" id="1873176"/>
    <lineage>
        <taxon>Bacteria</taxon>
        <taxon>Pseudomonadati</taxon>
        <taxon>Pseudomonadota</taxon>
        <taxon>Alphaproteobacteria</taxon>
        <taxon>Hyphomicrobiales</taxon>
        <taxon>Phyllobacteriaceae</taxon>
        <taxon>Manganibacter</taxon>
    </lineage>
</organism>
<keyword evidence="3" id="KW-0813">Transport</keyword>
<evidence type="ECO:0000256" key="6">
    <source>
        <dbReference type="ARBA" id="ARBA00022840"/>
    </source>
</evidence>
<dbReference type="PANTHER" id="PTHR43875">
    <property type="entry name" value="MALTODEXTRIN IMPORT ATP-BINDING PROTEIN MSMX"/>
    <property type="match status" value="1"/>
</dbReference>
<dbReference type="EMBL" id="MDET01000002">
    <property type="protein sequence ID" value="OQM77223.1"/>
    <property type="molecule type" value="Genomic_DNA"/>
</dbReference>
<dbReference type="GO" id="GO:0055052">
    <property type="term" value="C:ATP-binding cassette (ABC) transporter complex, substrate-binding subunit-containing"/>
    <property type="evidence" value="ECO:0007669"/>
    <property type="project" value="TreeGrafter"/>
</dbReference>
<dbReference type="InterPro" id="IPR027417">
    <property type="entry name" value="P-loop_NTPase"/>
</dbReference>
<evidence type="ECO:0000256" key="8">
    <source>
        <dbReference type="ARBA" id="ARBA00023136"/>
    </source>
</evidence>
<dbReference type="InterPro" id="IPR047641">
    <property type="entry name" value="ABC_transpr_MalK/UgpC-like"/>
</dbReference>
<dbReference type="Pfam" id="PF00005">
    <property type="entry name" value="ABC_tran"/>
    <property type="match status" value="1"/>
</dbReference>
<keyword evidence="11" id="KW-1185">Reference proteome</keyword>
<dbReference type="InterPro" id="IPR003593">
    <property type="entry name" value="AAA+_ATPase"/>
</dbReference>
<dbReference type="SUPFAM" id="SSF50331">
    <property type="entry name" value="MOP-like"/>
    <property type="match status" value="1"/>
</dbReference>
<dbReference type="Gene3D" id="2.40.50.140">
    <property type="entry name" value="Nucleic acid-binding proteins"/>
    <property type="match status" value="1"/>
</dbReference>
<dbReference type="GO" id="GO:0140359">
    <property type="term" value="F:ABC-type transporter activity"/>
    <property type="evidence" value="ECO:0007669"/>
    <property type="project" value="InterPro"/>
</dbReference>
<dbReference type="GO" id="GO:0005524">
    <property type="term" value="F:ATP binding"/>
    <property type="evidence" value="ECO:0007669"/>
    <property type="project" value="UniProtKB-KW"/>
</dbReference>
<dbReference type="PROSITE" id="PS50893">
    <property type="entry name" value="ABC_TRANSPORTER_2"/>
    <property type="match status" value="1"/>
</dbReference>
<reference evidence="10 11" key="1">
    <citation type="journal article" date="2016" name="Int. J. Syst. Evol. Microbiol.">
        <title>Pseudaminobacter manganicus sp. nov., isolated from sludge of a manganese mine.</title>
        <authorList>
            <person name="Li J."/>
            <person name="Huang J."/>
            <person name="Liao S."/>
            <person name="Wang G."/>
        </authorList>
    </citation>
    <scope>NUCLEOTIDE SEQUENCE [LARGE SCALE GENOMIC DNA]</scope>
    <source>
        <strain evidence="10 11">JH-7</strain>
    </source>
</reference>
<dbReference type="CDD" id="cd03301">
    <property type="entry name" value="ABC_MalK_N"/>
    <property type="match status" value="1"/>
</dbReference>
<evidence type="ECO:0000256" key="2">
    <source>
        <dbReference type="ARBA" id="ARBA00005417"/>
    </source>
</evidence>
<dbReference type="InterPro" id="IPR040582">
    <property type="entry name" value="OB_MalK-like"/>
</dbReference>
<evidence type="ECO:0000313" key="10">
    <source>
        <dbReference type="EMBL" id="OQM77223.1"/>
    </source>
</evidence>
<dbReference type="Proteomes" id="UP000191905">
    <property type="component" value="Unassembled WGS sequence"/>
</dbReference>
<evidence type="ECO:0000256" key="1">
    <source>
        <dbReference type="ARBA" id="ARBA00004417"/>
    </source>
</evidence>
<keyword evidence="8" id="KW-0472">Membrane</keyword>
<keyword evidence="5" id="KW-0547">Nucleotide-binding</keyword>